<feature type="coiled-coil region" evidence="1">
    <location>
        <begin position="47"/>
        <end position="78"/>
    </location>
</feature>
<feature type="region of interest" description="Disordered" evidence="2">
    <location>
        <begin position="1"/>
        <end position="25"/>
    </location>
</feature>
<keyword evidence="1" id="KW-0175">Coiled coil</keyword>
<reference evidence="3 4" key="1">
    <citation type="journal article" date="2018" name="PLoS Pathog.">
        <title>Evolution of structural diversity of trichothecenes, a family of toxins produced by plant pathogenic and entomopathogenic fungi.</title>
        <authorList>
            <person name="Proctor R.H."/>
            <person name="McCormick S.P."/>
            <person name="Kim H.S."/>
            <person name="Cardoza R.E."/>
            <person name="Stanley A.M."/>
            <person name="Lindo L."/>
            <person name="Kelly A."/>
            <person name="Brown D.W."/>
            <person name="Lee T."/>
            <person name="Vaughan M.M."/>
            <person name="Alexander N.J."/>
            <person name="Busman M."/>
            <person name="Gutierrez S."/>
        </authorList>
    </citation>
    <scope>NUCLEOTIDE SEQUENCE [LARGE SCALE GENOMIC DNA]</scope>
    <source>
        <strain evidence="3 4">NRRL 13405</strain>
    </source>
</reference>
<proteinExistence type="predicted"/>
<gene>
    <name evidence="3" type="ORF">FIE12Z_635</name>
</gene>
<evidence type="ECO:0000256" key="2">
    <source>
        <dbReference type="SAM" id="MobiDB-lite"/>
    </source>
</evidence>
<sequence length="211" mass="23869">MSSKRPRVGEGPDERPDEVNTIPSVESLLRKQHQELLDAFTRLEAHNKQVVAESEEKMNDLKRQNQELRSEIESLRTAPKPATNEVALLELAVSSWESSELARQFNRLANVTLRLNLTTGDRRPGRREVEGLCRIMYDNQRLSRLECFMQQYSSCNFINEYCIDQIGMGNNVVAASEGWGSTCLEHKGDDGCVWITKRGAAWIIGSGRPSC</sequence>
<protein>
    <submittedName>
        <fullName evidence="3">Uncharacterized protein</fullName>
    </submittedName>
</protein>
<dbReference type="OrthoDB" id="5103801at2759"/>
<dbReference type="EMBL" id="PXXK01000010">
    <property type="protein sequence ID" value="RFN55123.1"/>
    <property type="molecule type" value="Genomic_DNA"/>
</dbReference>
<evidence type="ECO:0000313" key="4">
    <source>
        <dbReference type="Proteomes" id="UP000265631"/>
    </source>
</evidence>
<dbReference type="Proteomes" id="UP000265631">
    <property type="component" value="Unassembled WGS sequence"/>
</dbReference>
<comment type="caution">
    <text evidence="3">The sequence shown here is derived from an EMBL/GenBank/DDBJ whole genome shotgun (WGS) entry which is preliminary data.</text>
</comment>
<evidence type="ECO:0000256" key="1">
    <source>
        <dbReference type="SAM" id="Coils"/>
    </source>
</evidence>
<name>A0A395N5R7_9HYPO</name>
<keyword evidence="4" id="KW-1185">Reference proteome</keyword>
<evidence type="ECO:0000313" key="3">
    <source>
        <dbReference type="EMBL" id="RFN55123.1"/>
    </source>
</evidence>
<feature type="compositionally biased region" description="Basic and acidic residues" evidence="2">
    <location>
        <begin position="7"/>
        <end position="18"/>
    </location>
</feature>
<organism evidence="3 4">
    <name type="scientific">Fusarium flagelliforme</name>
    <dbReference type="NCBI Taxonomy" id="2675880"/>
    <lineage>
        <taxon>Eukaryota</taxon>
        <taxon>Fungi</taxon>
        <taxon>Dikarya</taxon>
        <taxon>Ascomycota</taxon>
        <taxon>Pezizomycotina</taxon>
        <taxon>Sordariomycetes</taxon>
        <taxon>Hypocreomycetidae</taxon>
        <taxon>Hypocreales</taxon>
        <taxon>Nectriaceae</taxon>
        <taxon>Fusarium</taxon>
        <taxon>Fusarium incarnatum-equiseti species complex</taxon>
    </lineage>
</organism>
<dbReference type="AlphaFoldDB" id="A0A395N5R7"/>
<accession>A0A395N5R7</accession>